<reference evidence="9" key="1">
    <citation type="journal article" date="2019" name="Int. J. Syst. Evol. Microbiol.">
        <title>The Global Catalogue of Microorganisms (GCM) 10K type strain sequencing project: providing services to taxonomists for standard genome sequencing and annotation.</title>
        <authorList>
            <consortium name="The Broad Institute Genomics Platform"/>
            <consortium name="The Broad Institute Genome Sequencing Center for Infectious Disease"/>
            <person name="Wu L."/>
            <person name="Ma J."/>
        </authorList>
    </citation>
    <scope>NUCLEOTIDE SEQUENCE [LARGE SCALE GENOMIC DNA]</scope>
    <source>
        <strain evidence="9">CCM 7480</strain>
    </source>
</reference>
<dbReference type="EMBL" id="JBHRVV010000001">
    <property type="protein sequence ID" value="MFC3457513.1"/>
    <property type="molecule type" value="Genomic_DNA"/>
</dbReference>
<name>A0ABV7PH55_9BURK</name>
<organism evidence="8 9">
    <name type="scientific">Massilia haematophila</name>
    <dbReference type="NCBI Taxonomy" id="457923"/>
    <lineage>
        <taxon>Bacteria</taxon>
        <taxon>Pseudomonadati</taxon>
        <taxon>Pseudomonadota</taxon>
        <taxon>Betaproteobacteria</taxon>
        <taxon>Burkholderiales</taxon>
        <taxon>Oxalobacteraceae</taxon>
        <taxon>Telluria group</taxon>
        <taxon>Massilia</taxon>
    </lineage>
</organism>
<dbReference type="RefSeq" id="WP_379733813.1">
    <property type="nucleotide sequence ID" value="NZ_JBHRVV010000001.1"/>
</dbReference>
<sequence>MQPYLFALVFGLMFALTVVAILVVVYRVVTAVPDEDRTYADKPPKPLAMVWPLIDVATFYCGPWLSVEYRERTIRRLRKVELDYALSPQQWFGAKLVYGILIGLIVTLLTLWLGVQSLIIPVMGFVFGFYYLEIWMRDQVKRVETEVLKNLPNLLDMLTMAIESGCNLTVGINIAVDKTPDNALRRAFARVLREIRSGRNRIDALRMMDERLDIGAVTSLVSTLVQAEKTGASLGAVLRAQSAQRTNERFARAEKLAMEAPVKMLGPLILCIFPCTFVVIGFPIGIKMMNALN</sequence>
<evidence type="ECO:0000256" key="3">
    <source>
        <dbReference type="ARBA" id="ARBA00022692"/>
    </source>
</evidence>
<dbReference type="InterPro" id="IPR042094">
    <property type="entry name" value="T2SS_GspF_sf"/>
</dbReference>
<dbReference type="InterPro" id="IPR018076">
    <property type="entry name" value="T2SS_GspF_dom"/>
</dbReference>
<evidence type="ECO:0000256" key="1">
    <source>
        <dbReference type="ARBA" id="ARBA00004651"/>
    </source>
</evidence>
<keyword evidence="9" id="KW-1185">Reference proteome</keyword>
<evidence type="ECO:0000256" key="6">
    <source>
        <dbReference type="SAM" id="Phobius"/>
    </source>
</evidence>
<protein>
    <submittedName>
        <fullName evidence="8">Type II secretion system F family protein</fullName>
    </submittedName>
</protein>
<dbReference type="PANTHER" id="PTHR35007">
    <property type="entry name" value="INTEGRAL MEMBRANE PROTEIN-RELATED"/>
    <property type="match status" value="1"/>
</dbReference>
<feature type="domain" description="Type II secretion system protein GspF" evidence="7">
    <location>
        <begin position="155"/>
        <end position="280"/>
    </location>
</feature>
<feature type="transmembrane region" description="Helical" evidence="6">
    <location>
        <begin position="118"/>
        <end position="136"/>
    </location>
</feature>
<dbReference type="PANTHER" id="PTHR35007:SF2">
    <property type="entry name" value="PILUS ASSEMBLE PROTEIN"/>
    <property type="match status" value="1"/>
</dbReference>
<dbReference type="Proteomes" id="UP001595665">
    <property type="component" value="Unassembled WGS sequence"/>
</dbReference>
<evidence type="ECO:0000256" key="4">
    <source>
        <dbReference type="ARBA" id="ARBA00022989"/>
    </source>
</evidence>
<evidence type="ECO:0000256" key="2">
    <source>
        <dbReference type="ARBA" id="ARBA00022475"/>
    </source>
</evidence>
<feature type="transmembrane region" description="Helical" evidence="6">
    <location>
        <begin position="49"/>
        <end position="70"/>
    </location>
</feature>
<gene>
    <name evidence="8" type="ORF">ACFOPH_04545</name>
</gene>
<feature type="transmembrane region" description="Helical" evidence="6">
    <location>
        <begin position="91"/>
        <end position="112"/>
    </location>
</feature>
<keyword evidence="3 6" id="KW-0812">Transmembrane</keyword>
<feature type="transmembrane region" description="Helical" evidence="6">
    <location>
        <begin position="7"/>
        <end position="29"/>
    </location>
</feature>
<dbReference type="Gene3D" id="1.20.81.30">
    <property type="entry name" value="Type II secretion system (T2SS), domain F"/>
    <property type="match status" value="1"/>
</dbReference>
<keyword evidence="2" id="KW-1003">Cell membrane</keyword>
<evidence type="ECO:0000259" key="7">
    <source>
        <dbReference type="Pfam" id="PF00482"/>
    </source>
</evidence>
<evidence type="ECO:0000313" key="8">
    <source>
        <dbReference type="EMBL" id="MFC3457513.1"/>
    </source>
</evidence>
<proteinExistence type="predicted"/>
<accession>A0ABV7PH55</accession>
<evidence type="ECO:0000313" key="9">
    <source>
        <dbReference type="Proteomes" id="UP001595665"/>
    </source>
</evidence>
<keyword evidence="4 6" id="KW-1133">Transmembrane helix</keyword>
<evidence type="ECO:0000256" key="5">
    <source>
        <dbReference type="ARBA" id="ARBA00023136"/>
    </source>
</evidence>
<feature type="transmembrane region" description="Helical" evidence="6">
    <location>
        <begin position="265"/>
        <end position="286"/>
    </location>
</feature>
<keyword evidence="5 6" id="KW-0472">Membrane</keyword>
<dbReference type="Pfam" id="PF00482">
    <property type="entry name" value="T2SSF"/>
    <property type="match status" value="1"/>
</dbReference>
<comment type="subcellular location">
    <subcellularLocation>
        <location evidence="1">Cell membrane</location>
        <topology evidence="1">Multi-pass membrane protein</topology>
    </subcellularLocation>
</comment>
<comment type="caution">
    <text evidence="8">The sequence shown here is derived from an EMBL/GenBank/DDBJ whole genome shotgun (WGS) entry which is preliminary data.</text>
</comment>